<feature type="transmembrane region" description="Helical" evidence="5">
    <location>
        <begin position="314"/>
        <end position="332"/>
    </location>
</feature>
<dbReference type="RefSeq" id="WP_141149354.1">
    <property type="nucleotide sequence ID" value="NZ_VHLG01000007.1"/>
</dbReference>
<feature type="transmembrane region" description="Helical" evidence="5">
    <location>
        <begin position="344"/>
        <end position="363"/>
    </location>
</feature>
<dbReference type="PANTHER" id="PTHR42718:SF39">
    <property type="entry name" value="ACTINORHODIN TRANSPORTER-RELATED"/>
    <property type="match status" value="1"/>
</dbReference>
<feature type="transmembrane region" description="Helical" evidence="5">
    <location>
        <begin position="177"/>
        <end position="199"/>
    </location>
</feature>
<gene>
    <name evidence="7" type="ORF">FJU08_12570</name>
</gene>
<evidence type="ECO:0000256" key="4">
    <source>
        <dbReference type="ARBA" id="ARBA00023136"/>
    </source>
</evidence>
<dbReference type="Pfam" id="PF07690">
    <property type="entry name" value="MFS_1"/>
    <property type="match status" value="1"/>
</dbReference>
<evidence type="ECO:0000256" key="5">
    <source>
        <dbReference type="SAM" id="Phobius"/>
    </source>
</evidence>
<feature type="transmembrane region" description="Helical" evidence="5">
    <location>
        <begin position="234"/>
        <end position="255"/>
    </location>
</feature>
<feature type="transmembrane region" description="Helical" evidence="5">
    <location>
        <begin position="375"/>
        <end position="397"/>
    </location>
</feature>
<comment type="subcellular location">
    <subcellularLocation>
        <location evidence="1">Membrane</location>
        <topology evidence="1">Multi-pass membrane protein</topology>
    </subcellularLocation>
</comment>
<keyword evidence="3 5" id="KW-1133">Transmembrane helix</keyword>
<feature type="transmembrane region" description="Helical" evidence="5">
    <location>
        <begin position="142"/>
        <end position="165"/>
    </location>
</feature>
<feature type="transmembrane region" description="Helical" evidence="5">
    <location>
        <begin position="211"/>
        <end position="228"/>
    </location>
</feature>
<keyword evidence="8" id="KW-1185">Reference proteome</keyword>
<dbReference type="Gene3D" id="1.20.1720.10">
    <property type="entry name" value="Multidrug resistance protein D"/>
    <property type="match status" value="1"/>
</dbReference>
<feature type="transmembrane region" description="Helical" evidence="5">
    <location>
        <begin position="418"/>
        <end position="437"/>
    </location>
</feature>
<dbReference type="InterPro" id="IPR036259">
    <property type="entry name" value="MFS_trans_sf"/>
</dbReference>
<dbReference type="EMBL" id="VHLG01000007">
    <property type="protein sequence ID" value="TPW30145.1"/>
    <property type="molecule type" value="Genomic_DNA"/>
</dbReference>
<dbReference type="GO" id="GO:0022857">
    <property type="term" value="F:transmembrane transporter activity"/>
    <property type="evidence" value="ECO:0007669"/>
    <property type="project" value="InterPro"/>
</dbReference>
<dbReference type="PRINTS" id="PR01036">
    <property type="entry name" value="TCRTETB"/>
</dbReference>
<dbReference type="PANTHER" id="PTHR42718">
    <property type="entry name" value="MAJOR FACILITATOR SUPERFAMILY MULTIDRUG TRANSPORTER MFSC"/>
    <property type="match status" value="1"/>
</dbReference>
<keyword evidence="2 5" id="KW-0812">Transmembrane</keyword>
<feature type="transmembrane region" description="Helical" evidence="5">
    <location>
        <begin position="16"/>
        <end position="42"/>
    </location>
</feature>
<evidence type="ECO:0000256" key="2">
    <source>
        <dbReference type="ARBA" id="ARBA00022692"/>
    </source>
</evidence>
<keyword evidence="4 5" id="KW-0472">Membrane</keyword>
<feature type="transmembrane region" description="Helical" evidence="5">
    <location>
        <begin position="84"/>
        <end position="103"/>
    </location>
</feature>
<feature type="transmembrane region" description="Helical" evidence="5">
    <location>
        <begin position="449"/>
        <end position="474"/>
    </location>
</feature>
<accession>A0A506UB31</accession>
<dbReference type="GO" id="GO:0016020">
    <property type="term" value="C:membrane"/>
    <property type="evidence" value="ECO:0007669"/>
    <property type="project" value="UniProtKB-SubCell"/>
</dbReference>
<protein>
    <submittedName>
        <fullName evidence="7">MFS transporter</fullName>
    </submittedName>
</protein>
<feature type="transmembrane region" description="Helical" evidence="5">
    <location>
        <begin position="54"/>
        <end position="72"/>
    </location>
</feature>
<reference evidence="7 8" key="1">
    <citation type="submission" date="2019-06" db="EMBL/GenBank/DDBJ databases">
        <authorList>
            <person name="Li M."/>
        </authorList>
    </citation>
    <scope>NUCLEOTIDE SEQUENCE [LARGE SCALE GENOMIC DNA]</scope>
    <source>
        <strain evidence="7 8">BGMRC2036</strain>
    </source>
</reference>
<dbReference type="AlphaFoldDB" id="A0A506UB31"/>
<dbReference type="InterPro" id="IPR011701">
    <property type="entry name" value="MFS"/>
</dbReference>
<proteinExistence type="predicted"/>
<evidence type="ECO:0000313" key="7">
    <source>
        <dbReference type="EMBL" id="TPW30145.1"/>
    </source>
</evidence>
<dbReference type="PROSITE" id="PS50850">
    <property type="entry name" value="MFS"/>
    <property type="match status" value="1"/>
</dbReference>
<evidence type="ECO:0000256" key="3">
    <source>
        <dbReference type="ARBA" id="ARBA00022989"/>
    </source>
</evidence>
<feature type="domain" description="Major facilitator superfamily (MFS) profile" evidence="6">
    <location>
        <begin position="18"/>
        <end position="478"/>
    </location>
</feature>
<dbReference type="InterPro" id="IPR020846">
    <property type="entry name" value="MFS_dom"/>
</dbReference>
<evidence type="ECO:0000259" key="6">
    <source>
        <dbReference type="PROSITE" id="PS50850"/>
    </source>
</evidence>
<sequence>MPTAEAQSTQGYPGRWVAMGVLIAATFMNLLDATIVNVALPVIQKDLNAHSSSIEWIVAGYVLVFALALMPCGRLGDIYGKKQLFLGGVAFFTLSSALSGAAPNIGFLIAARLMQGLGAAIMAPQVLSLVQDMFVSKERSAAFSMFGITSGIAIVSGPLIGGWLIAVNLFDMGWRSIFYINVPVGIIAVIAGSVLIPRFPAQRGLKLDKPGVMIVALAFLLLIFPLVEGRRFGWPLWTFAMLLASLPFFAGFYFWEKRRADAGREQLLPVSLMHTHAYVLGGIISFLFYSTPAGLFMTFAIFLQQGFGFTPLQAGLATIPFPIGAFMAAFTNRRLSDNFLKGRILVGAALMTSGLALILFMVWRHSGTPGVFSFAPGLLIGGFSLGFTVSPLFQSMLAEVPGPDAGSASGALQAIQQAGSALGIAIASQLFFATIAARQAAGAATEAAYVAGFIACLSYMVVITAAVFFAAWFLPAVRPGQHAGSEDGETEVILL</sequence>
<organism evidence="7 8">
    <name type="scientific">Martelella alba</name>
    <dbReference type="NCBI Taxonomy" id="2590451"/>
    <lineage>
        <taxon>Bacteria</taxon>
        <taxon>Pseudomonadati</taxon>
        <taxon>Pseudomonadota</taxon>
        <taxon>Alphaproteobacteria</taxon>
        <taxon>Hyphomicrobiales</taxon>
        <taxon>Aurantimonadaceae</taxon>
        <taxon>Martelella</taxon>
    </lineage>
</organism>
<evidence type="ECO:0000256" key="1">
    <source>
        <dbReference type="ARBA" id="ARBA00004141"/>
    </source>
</evidence>
<feature type="transmembrane region" description="Helical" evidence="5">
    <location>
        <begin position="276"/>
        <end position="302"/>
    </location>
</feature>
<dbReference type="OrthoDB" id="2414439at2"/>
<dbReference type="SUPFAM" id="SSF103473">
    <property type="entry name" value="MFS general substrate transporter"/>
    <property type="match status" value="1"/>
</dbReference>
<dbReference type="Gene3D" id="1.20.1250.20">
    <property type="entry name" value="MFS general substrate transporter like domains"/>
    <property type="match status" value="1"/>
</dbReference>
<evidence type="ECO:0000313" key="8">
    <source>
        <dbReference type="Proteomes" id="UP000318801"/>
    </source>
</evidence>
<dbReference type="CDD" id="cd17321">
    <property type="entry name" value="MFS_MMR_MDR_like"/>
    <property type="match status" value="1"/>
</dbReference>
<dbReference type="Proteomes" id="UP000318801">
    <property type="component" value="Unassembled WGS sequence"/>
</dbReference>
<name>A0A506UB31_9HYPH</name>
<comment type="caution">
    <text evidence="7">The sequence shown here is derived from an EMBL/GenBank/DDBJ whole genome shotgun (WGS) entry which is preliminary data.</text>
</comment>